<dbReference type="PANTHER" id="PTHR43479">
    <property type="entry name" value="ACREF/ENVCD OPERON REPRESSOR-RELATED"/>
    <property type="match status" value="1"/>
</dbReference>
<dbReference type="InterPro" id="IPR009057">
    <property type="entry name" value="Homeodomain-like_sf"/>
</dbReference>
<comment type="caution">
    <text evidence="5">The sequence shown here is derived from an EMBL/GenBank/DDBJ whole genome shotgun (WGS) entry which is preliminary data.</text>
</comment>
<dbReference type="InterPro" id="IPR050624">
    <property type="entry name" value="HTH-type_Tx_Regulator"/>
</dbReference>
<evidence type="ECO:0000313" key="5">
    <source>
        <dbReference type="EMBL" id="PWK25297.1"/>
    </source>
</evidence>
<reference evidence="5 6" key="1">
    <citation type="submission" date="2018-05" db="EMBL/GenBank/DDBJ databases">
        <title>Genomic Encyclopedia of Archaeal and Bacterial Type Strains, Phase II (KMG-II): from individual species to whole genera.</title>
        <authorList>
            <person name="Goeker M."/>
        </authorList>
    </citation>
    <scope>NUCLEOTIDE SEQUENCE [LARGE SCALE GENOMIC DNA]</scope>
    <source>
        <strain evidence="5 6">DSM 23514</strain>
    </source>
</reference>
<feature type="domain" description="HTH tetR-type" evidence="3">
    <location>
        <begin position="1"/>
        <end position="59"/>
    </location>
</feature>
<dbReference type="Gene3D" id="1.10.357.10">
    <property type="entry name" value="Tetracycline Repressor, domain 2"/>
    <property type="match status" value="1"/>
</dbReference>
<dbReference type="Pfam" id="PF00440">
    <property type="entry name" value="TetR_N"/>
    <property type="match status" value="1"/>
</dbReference>
<accession>A0A316E3N5</accession>
<evidence type="ECO:0000256" key="2">
    <source>
        <dbReference type="PROSITE-ProRule" id="PRU00335"/>
    </source>
</evidence>
<evidence type="ECO:0000259" key="3">
    <source>
        <dbReference type="PROSITE" id="PS50977"/>
    </source>
</evidence>
<dbReference type="EMBL" id="QGGQ01000001">
    <property type="protein sequence ID" value="PWK25297.1"/>
    <property type="molecule type" value="Genomic_DNA"/>
</dbReference>
<dbReference type="RefSeq" id="WP_109648268.1">
    <property type="nucleotide sequence ID" value="NZ_JACWLN010000002.1"/>
</dbReference>
<dbReference type="InterPro" id="IPR001647">
    <property type="entry name" value="HTH_TetR"/>
</dbReference>
<sequence>MREKILHKATDLFLNLGFKSVTMDDLAYELGISKKTIYAHFANKTKLVEECTKQLFCTISQDIDHVCSLQRNPIEEMYEIKKIVLLHLKDEKASPQYQLQKYYPKIFEDIKAKQFEMMEDCFVENIKKGIHLGIYRENLNMDFLSRIYFSGITSLKNHALFPVTMFSMTSLMDDFLEYHIRGIATLKGQQILNTIINSNQE</sequence>
<gene>
    <name evidence="4" type="ORF">HZY62_04540</name>
    <name evidence="5" type="ORF">LX92_00036</name>
</gene>
<dbReference type="OrthoDB" id="881297at2"/>
<keyword evidence="7" id="KW-1185">Reference proteome</keyword>
<dbReference type="Proteomes" id="UP000245667">
    <property type="component" value="Unassembled WGS sequence"/>
</dbReference>
<dbReference type="GO" id="GO:0003677">
    <property type="term" value="F:DNA binding"/>
    <property type="evidence" value="ECO:0007669"/>
    <property type="project" value="UniProtKB-UniRule"/>
</dbReference>
<name>A0A316E3N5_9FLAO</name>
<dbReference type="PROSITE" id="PS50977">
    <property type="entry name" value="HTH_TETR_2"/>
    <property type="match status" value="1"/>
</dbReference>
<evidence type="ECO:0000313" key="7">
    <source>
        <dbReference type="Proteomes" id="UP000651837"/>
    </source>
</evidence>
<evidence type="ECO:0000313" key="6">
    <source>
        <dbReference type="Proteomes" id="UP000245667"/>
    </source>
</evidence>
<keyword evidence="1 2" id="KW-0238">DNA-binding</keyword>
<feature type="DNA-binding region" description="H-T-H motif" evidence="2">
    <location>
        <begin position="22"/>
        <end position="41"/>
    </location>
</feature>
<evidence type="ECO:0000256" key="1">
    <source>
        <dbReference type="ARBA" id="ARBA00023125"/>
    </source>
</evidence>
<dbReference type="PRINTS" id="PR00455">
    <property type="entry name" value="HTHTETR"/>
</dbReference>
<organism evidence="5 6">
    <name type="scientific">Maribacter polysiphoniae</name>
    <dbReference type="NCBI Taxonomy" id="429344"/>
    <lineage>
        <taxon>Bacteria</taxon>
        <taxon>Pseudomonadati</taxon>
        <taxon>Bacteroidota</taxon>
        <taxon>Flavobacteriia</taxon>
        <taxon>Flavobacteriales</taxon>
        <taxon>Flavobacteriaceae</taxon>
        <taxon>Maribacter</taxon>
    </lineage>
</organism>
<evidence type="ECO:0000313" key="4">
    <source>
        <dbReference type="EMBL" id="MBD1259844.1"/>
    </source>
</evidence>
<dbReference type="AlphaFoldDB" id="A0A316E3N5"/>
<proteinExistence type="predicted"/>
<reference evidence="4 7" key="2">
    <citation type="submission" date="2020-07" db="EMBL/GenBank/DDBJ databases">
        <title>The draft genome sequence of Maribacter polysiphoniae KCTC 22021.</title>
        <authorList>
            <person name="Mu L."/>
        </authorList>
    </citation>
    <scope>NUCLEOTIDE SEQUENCE [LARGE SCALE GENOMIC DNA]</scope>
    <source>
        <strain evidence="4 7">KCTC 22021</strain>
    </source>
</reference>
<protein>
    <submittedName>
        <fullName evidence="5">TetR family transcriptional regulator</fullName>
    </submittedName>
    <submittedName>
        <fullName evidence="4">TetR/AcrR family transcriptional regulator</fullName>
    </submittedName>
</protein>
<dbReference type="Proteomes" id="UP000651837">
    <property type="component" value="Unassembled WGS sequence"/>
</dbReference>
<dbReference type="SUPFAM" id="SSF46689">
    <property type="entry name" value="Homeodomain-like"/>
    <property type="match status" value="1"/>
</dbReference>
<dbReference type="PANTHER" id="PTHR43479:SF11">
    <property type="entry name" value="ACREF_ENVCD OPERON REPRESSOR-RELATED"/>
    <property type="match status" value="1"/>
</dbReference>
<dbReference type="EMBL" id="JACWLN010000002">
    <property type="protein sequence ID" value="MBD1259844.1"/>
    <property type="molecule type" value="Genomic_DNA"/>
</dbReference>